<organism evidence="1">
    <name type="scientific">Myoviridae sp. ctqfO1</name>
    <dbReference type="NCBI Taxonomy" id="2827710"/>
    <lineage>
        <taxon>Viruses</taxon>
        <taxon>Duplodnaviria</taxon>
        <taxon>Heunggongvirae</taxon>
        <taxon>Uroviricota</taxon>
        <taxon>Caudoviricetes</taxon>
    </lineage>
</organism>
<name>A0A8S5T316_9CAUD</name>
<protein>
    <submittedName>
        <fullName evidence="1">Uncharacterized protein</fullName>
    </submittedName>
</protein>
<accession>A0A8S5T316</accession>
<proteinExistence type="predicted"/>
<reference evidence="1" key="1">
    <citation type="journal article" date="2021" name="Proc. Natl. Acad. Sci. U.S.A.">
        <title>A Catalog of Tens of Thousands of Viruses from Human Metagenomes Reveals Hidden Associations with Chronic Diseases.</title>
        <authorList>
            <person name="Tisza M.J."/>
            <person name="Buck C.B."/>
        </authorList>
    </citation>
    <scope>NUCLEOTIDE SEQUENCE</scope>
    <source>
        <strain evidence="1">CtqfO1</strain>
    </source>
</reference>
<sequence>MAIQIKTKKFDGFDKELLLVGEGYIARPVTVNKDTVAGLQPTDKGRYIIPYGTYLYGSSGSLLVNPQQVAKEVVPTVTRAALTVNASVKLTAKQDGAVAHTVEFYVPTGHAVSNASVEVTGGVTKAIKVNLACKADGTVKTTYGKLVELINNDTEANTYVVAELVSGVDEDTVAAVAASAPLAGGGAMAVSSDIDGILYHSVDVTQGEATGALIIHGYINVDNLPQGEPGGAVKAKLPHIVFGRKD</sequence>
<dbReference type="EMBL" id="BK032734">
    <property type="protein sequence ID" value="DAF57504.1"/>
    <property type="molecule type" value="Genomic_DNA"/>
</dbReference>
<evidence type="ECO:0000313" key="1">
    <source>
        <dbReference type="EMBL" id="DAF57504.1"/>
    </source>
</evidence>